<evidence type="ECO:0000313" key="7">
    <source>
        <dbReference type="Proteomes" id="UP000284785"/>
    </source>
</evidence>
<evidence type="ECO:0000313" key="9">
    <source>
        <dbReference type="Proteomes" id="UP000440614"/>
    </source>
</evidence>
<evidence type="ECO:0000256" key="1">
    <source>
        <dbReference type="SAM" id="SignalP"/>
    </source>
</evidence>
<dbReference type="RefSeq" id="WP_008767664.1">
    <property type="nucleotide sequence ID" value="NZ_BAABXH010000003.1"/>
</dbReference>
<dbReference type="SMR" id="A0A0P0F5G9"/>
<dbReference type="AlphaFoldDB" id="A0A0P0F5G9"/>
<dbReference type="Pfam" id="PF01833">
    <property type="entry name" value="TIG"/>
    <property type="match status" value="1"/>
</dbReference>
<dbReference type="GeneID" id="60924655"/>
<accession>C6II68</accession>
<dbReference type="PANTHER" id="PTHR13833:SF71">
    <property type="entry name" value="NHL DOMAIN-CONTAINING PROTEIN"/>
    <property type="match status" value="1"/>
</dbReference>
<dbReference type="SUPFAM" id="SSF63825">
    <property type="entry name" value="YWTD domain"/>
    <property type="match status" value="1"/>
</dbReference>
<dbReference type="Proteomes" id="UP000284785">
    <property type="component" value="Unassembled WGS sequence"/>
</dbReference>
<name>A0A0P0F5G9_BACT4</name>
<keyword evidence="1" id="KW-0732">Signal</keyword>
<dbReference type="EMBL" id="WCRY01000034">
    <property type="protein sequence ID" value="KAB4473590.1"/>
    <property type="molecule type" value="Genomic_DNA"/>
</dbReference>
<dbReference type="Proteomes" id="UP001217776">
    <property type="component" value="Unassembled WGS sequence"/>
</dbReference>
<accession>A0A0P0F5G9</accession>
<dbReference type="InterPro" id="IPR014756">
    <property type="entry name" value="Ig_E-set"/>
</dbReference>
<reference evidence="6 7" key="1">
    <citation type="submission" date="2018-08" db="EMBL/GenBank/DDBJ databases">
        <title>A genome reference for cultivated species of the human gut microbiota.</title>
        <authorList>
            <person name="Zou Y."/>
            <person name="Xue W."/>
            <person name="Luo G."/>
        </authorList>
    </citation>
    <scope>NUCLEOTIDE SEQUENCE [LARGE SCALE GENOMIC DNA]</scope>
    <source>
        <strain evidence="6 7">AM30-26</strain>
    </source>
</reference>
<dbReference type="EMBL" id="JAQNVG010000045">
    <property type="protein sequence ID" value="MDC2238240.1"/>
    <property type="molecule type" value="Genomic_DNA"/>
</dbReference>
<dbReference type="CDD" id="cd00603">
    <property type="entry name" value="IPT_PCSR"/>
    <property type="match status" value="1"/>
</dbReference>
<dbReference type="InterPro" id="IPR002909">
    <property type="entry name" value="IPT_dom"/>
</dbReference>
<reference evidence="5" key="3">
    <citation type="submission" date="2022-10" db="EMBL/GenBank/DDBJ databases">
        <title>Human gut microbiome strain richness.</title>
        <authorList>
            <person name="Chen-Liaw A."/>
        </authorList>
    </citation>
    <scope>NUCLEOTIDE SEQUENCE</scope>
    <source>
        <strain evidence="5">1001283st1_A3_1001283B150304_161114</strain>
    </source>
</reference>
<gene>
    <name evidence="6" type="ORF">DW780_21210</name>
    <name evidence="4" type="ORF">GAN91_23580</name>
    <name evidence="3" type="ORF">GAO51_03755</name>
    <name evidence="5" type="ORF">PO127_21075</name>
</gene>
<dbReference type="Proteomes" id="UP000440614">
    <property type="component" value="Unassembled WGS sequence"/>
</dbReference>
<feature type="signal peptide" evidence="1">
    <location>
        <begin position="1"/>
        <end position="30"/>
    </location>
</feature>
<dbReference type="Proteomes" id="UP000436858">
    <property type="component" value="Unassembled WGS sequence"/>
</dbReference>
<evidence type="ECO:0000313" key="8">
    <source>
        <dbReference type="Proteomes" id="UP000436858"/>
    </source>
</evidence>
<organism evidence="6 7">
    <name type="scientific">Bacteroides thetaiotaomicron</name>
    <dbReference type="NCBI Taxonomy" id="818"/>
    <lineage>
        <taxon>Bacteria</taxon>
        <taxon>Pseudomonadati</taxon>
        <taxon>Bacteroidota</taxon>
        <taxon>Bacteroidia</taxon>
        <taxon>Bacteroidales</taxon>
        <taxon>Bacteroidaceae</taxon>
        <taxon>Bacteroides</taxon>
    </lineage>
</organism>
<dbReference type="PANTHER" id="PTHR13833">
    <property type="match status" value="1"/>
</dbReference>
<dbReference type="Gene3D" id="2.60.40.10">
    <property type="entry name" value="Immunoglobulins"/>
    <property type="match status" value="1"/>
</dbReference>
<evidence type="ECO:0000313" key="5">
    <source>
        <dbReference type="EMBL" id="MDC2238240.1"/>
    </source>
</evidence>
<evidence type="ECO:0000313" key="6">
    <source>
        <dbReference type="EMBL" id="RHD83440.1"/>
    </source>
</evidence>
<reference evidence="8 9" key="2">
    <citation type="journal article" date="2019" name="Nat. Med.">
        <title>A library of human gut bacterial isolates paired with longitudinal multiomics data enables mechanistic microbiome research.</title>
        <authorList>
            <person name="Poyet M."/>
            <person name="Groussin M."/>
            <person name="Gibbons S.M."/>
            <person name="Avila-Pacheco J."/>
            <person name="Jiang X."/>
            <person name="Kearney S.M."/>
            <person name="Perrotta A.R."/>
            <person name="Berdy B."/>
            <person name="Zhao S."/>
            <person name="Lieberman T.D."/>
            <person name="Swanson P.K."/>
            <person name="Smith M."/>
            <person name="Roesemann S."/>
            <person name="Alexander J.E."/>
            <person name="Rich S.A."/>
            <person name="Livny J."/>
            <person name="Vlamakis H."/>
            <person name="Clish C."/>
            <person name="Bullock K."/>
            <person name="Deik A."/>
            <person name="Scott J."/>
            <person name="Pierce K.A."/>
            <person name="Xavier R.J."/>
            <person name="Alm E.J."/>
        </authorList>
    </citation>
    <scope>NUCLEOTIDE SEQUENCE [LARGE SCALE GENOMIC DNA]</scope>
    <source>
        <strain evidence="4 8">BIOML-A162</strain>
        <strain evidence="3 9">BIOML-A188</strain>
    </source>
</reference>
<dbReference type="EMBL" id="QSJP01000023">
    <property type="protein sequence ID" value="RHD83440.1"/>
    <property type="molecule type" value="Genomic_DNA"/>
</dbReference>
<dbReference type="SUPFAM" id="SSF81296">
    <property type="entry name" value="E set domains"/>
    <property type="match status" value="1"/>
</dbReference>
<dbReference type="InterPro" id="IPR011042">
    <property type="entry name" value="6-blade_b-propeller_TolB-like"/>
</dbReference>
<dbReference type="PROSITE" id="PS51257">
    <property type="entry name" value="PROKAR_LIPOPROTEIN"/>
    <property type="match status" value="1"/>
</dbReference>
<dbReference type="Gene3D" id="2.120.10.30">
    <property type="entry name" value="TolB, C-terminal domain"/>
    <property type="match status" value="1"/>
</dbReference>
<dbReference type="DNASU" id="1073406"/>
<dbReference type="EMBL" id="WCSY01000002">
    <property type="protein sequence ID" value="KAB4315707.1"/>
    <property type="molecule type" value="Genomic_DNA"/>
</dbReference>
<feature type="domain" description="IPT/TIG" evidence="2">
    <location>
        <begin position="46"/>
        <end position="128"/>
    </location>
</feature>
<evidence type="ECO:0000313" key="4">
    <source>
        <dbReference type="EMBL" id="KAB4473590.1"/>
    </source>
</evidence>
<evidence type="ECO:0000313" key="3">
    <source>
        <dbReference type="EMBL" id="KAB4315707.1"/>
    </source>
</evidence>
<protein>
    <submittedName>
        <fullName evidence="5">IPT/TIG domain-containing protein</fullName>
    </submittedName>
</protein>
<dbReference type="KEGG" id="btho:Btheta7330_04819"/>
<dbReference type="InterPro" id="IPR013783">
    <property type="entry name" value="Ig-like_fold"/>
</dbReference>
<comment type="caution">
    <text evidence="6">The sequence shown here is derived from an EMBL/GenBank/DDBJ whole genome shotgun (WGS) entry which is preliminary data.</text>
</comment>
<proteinExistence type="predicted"/>
<sequence>MKMKSKTKSCCQYTQWVVLALLTLIFASCKDNDDATGDFDPNKPVVISEFSPKEGGLGTRMLLYGENFGSDISKIKVTIGGQDSKVVGAKGKSLYCVVPAKAYDGDIKLSILNDEGEEIANTEANEKFVYQKKMLVTTFLGTMYDGNTKYDLKDGPFDDCGGFGGAVWLSFDPKNHNHLYLVGEQHPTRLIDFEKEYVSTVYSGLSKVRTICWTHEADSMIITNDQNNNDRPNNYILTRESGFKVITELTKGQNCNGAETHPINGELYFNSWNAGQVFRYDFTTQETTPLFTIQDSGWEFHIQFHPSGNYAYIVVVNQHYILRSDYDWKTKRLTTPYIVCGQQGAKDWVDGVGKKARMHAPRQGTFVKNPAYKGSSDEYDFYFCDRENHCIRILTPQGRVTTFAGRGSNGTSGYNDGDLRQEARFNHPEGIVYDEERECFFIGDRENRRIRKIGYEE</sequence>
<feature type="chain" id="PRO_5002965665" evidence="1">
    <location>
        <begin position="31"/>
        <end position="457"/>
    </location>
</feature>
<evidence type="ECO:0000259" key="2">
    <source>
        <dbReference type="Pfam" id="PF01833"/>
    </source>
</evidence>